<keyword evidence="2" id="KW-1185">Reference proteome</keyword>
<dbReference type="KEGG" id="vg:3974485"/>
<protein>
    <submittedName>
        <fullName evidence="1">Uncharacterized protein</fullName>
    </submittedName>
</protein>
<organismHost>
    <name type="scientific">Clostridioides difficile</name>
    <name type="common">Peptoclostridium difficile</name>
    <dbReference type="NCBI Taxonomy" id="1496"/>
</organismHost>
<dbReference type="GeneID" id="3974485"/>
<sequence>MTILIDGLFLYNKLKENEIMEIKKNTQDVVSERKNSLDSEFKIPASGVCYMAEFIKESREIIKELDKHFESCLDVLSKARL</sequence>
<organism evidence="1 2">
    <name type="scientific">Clostridium phage phiCD119 (strain Clostridium difficile/United States/Govind/2006)</name>
    <name type="common">Bacteriophage phiCD119</name>
    <dbReference type="NCBI Taxonomy" id="2883936"/>
    <lineage>
        <taxon>Viruses</taxon>
        <taxon>Duplodnaviria</taxon>
        <taxon>Heunggongvirae</taxon>
        <taxon>Uroviricota</taxon>
        <taxon>Caudoviricetes</taxon>
        <taxon>Lubbockvirus</taxon>
        <taxon>Lubbockvirus CD119</taxon>
    </lineage>
</organism>
<dbReference type="Proteomes" id="UP000006649">
    <property type="component" value="Segment"/>
</dbReference>
<evidence type="ECO:0000313" key="1">
    <source>
        <dbReference type="EMBL" id="AAZ32290.1"/>
    </source>
</evidence>
<accession>Q24LC2</accession>
<evidence type="ECO:0000313" key="2">
    <source>
        <dbReference type="Proteomes" id="UP000006649"/>
    </source>
</evidence>
<name>Q24LC2_BPPCD</name>
<proteinExistence type="predicted"/>
<reference evidence="1 2" key="1">
    <citation type="journal article" date="2006" name="J. Bacteriol.">
        <title>Genomic organization and molecular characterization of Clostridium difficile bacteriophage PhiCD119.</title>
        <authorList>
            <person name="Govind R."/>
            <person name="Fralick J.A."/>
            <person name="Rolfe R.D."/>
        </authorList>
    </citation>
    <scope>NUCLEOTIDE SEQUENCE</scope>
</reference>
<dbReference type="RefSeq" id="YP_529627.1">
    <property type="nucleotide sequence ID" value="NC_007917.1"/>
</dbReference>
<dbReference type="EMBL" id="AY855346">
    <property type="protein sequence ID" value="AAZ32290.1"/>
    <property type="molecule type" value="Genomic_DNA"/>
</dbReference>